<dbReference type="Pfam" id="PF05223">
    <property type="entry name" value="MecA_N"/>
    <property type="match status" value="1"/>
</dbReference>
<organism evidence="5 6">
    <name type="scientific">Streptomyces piniterrae</name>
    <dbReference type="NCBI Taxonomy" id="2571125"/>
    <lineage>
        <taxon>Bacteria</taxon>
        <taxon>Bacillati</taxon>
        <taxon>Actinomycetota</taxon>
        <taxon>Actinomycetes</taxon>
        <taxon>Kitasatosporales</taxon>
        <taxon>Streptomycetaceae</taxon>
        <taxon>Streptomyces</taxon>
    </lineage>
</organism>
<dbReference type="GO" id="GO:0071972">
    <property type="term" value="F:peptidoglycan L,D-transpeptidase activity"/>
    <property type="evidence" value="ECO:0007669"/>
    <property type="project" value="TreeGrafter"/>
</dbReference>
<dbReference type="InterPro" id="IPR001460">
    <property type="entry name" value="PCN-bd_Tpept"/>
</dbReference>
<evidence type="ECO:0000256" key="2">
    <source>
        <dbReference type="SAM" id="Phobius"/>
    </source>
</evidence>
<dbReference type="SUPFAM" id="SSF56601">
    <property type="entry name" value="beta-lactamase/transpeptidase-like"/>
    <property type="match status" value="1"/>
</dbReference>
<reference evidence="5 6" key="1">
    <citation type="submission" date="2019-04" db="EMBL/GenBank/DDBJ databases">
        <title>Streptomyces piniterrae sp. nov., a heliquinomycin-producing actinomycete isolated from rhizosphere soil of Pinus yunnanensis.</title>
        <authorList>
            <person name="Zhuang X."/>
            <person name="Zhao J."/>
        </authorList>
    </citation>
    <scope>NUCLEOTIDE SEQUENCE [LARGE SCALE GENOMIC DNA]</scope>
    <source>
        <strain evidence="6">jys28</strain>
    </source>
</reference>
<feature type="region of interest" description="Disordered" evidence="1">
    <location>
        <begin position="230"/>
        <end position="250"/>
    </location>
</feature>
<feature type="domain" description="Penicillin-binding protein transpeptidase" evidence="3">
    <location>
        <begin position="286"/>
        <end position="558"/>
    </location>
</feature>
<accession>A0A4U0NSL6</accession>
<evidence type="ECO:0000259" key="4">
    <source>
        <dbReference type="Pfam" id="PF05223"/>
    </source>
</evidence>
<protein>
    <submittedName>
        <fullName evidence="5">Penicillin-binding protein</fullName>
    </submittedName>
</protein>
<keyword evidence="6" id="KW-1185">Reference proteome</keyword>
<keyword evidence="2" id="KW-0472">Membrane</keyword>
<dbReference type="OrthoDB" id="5241017at2"/>
<dbReference type="PANTHER" id="PTHR30627">
    <property type="entry name" value="PEPTIDOGLYCAN D,D-TRANSPEPTIDASE"/>
    <property type="match status" value="1"/>
</dbReference>
<dbReference type="EMBL" id="SUMB01000002">
    <property type="protein sequence ID" value="TJZ57535.1"/>
    <property type="molecule type" value="Genomic_DNA"/>
</dbReference>
<evidence type="ECO:0000259" key="3">
    <source>
        <dbReference type="Pfam" id="PF00905"/>
    </source>
</evidence>
<dbReference type="Pfam" id="PF00905">
    <property type="entry name" value="Transpeptidase"/>
    <property type="match status" value="1"/>
</dbReference>
<evidence type="ECO:0000313" key="6">
    <source>
        <dbReference type="Proteomes" id="UP000308697"/>
    </source>
</evidence>
<feature type="transmembrane region" description="Helical" evidence="2">
    <location>
        <begin position="12"/>
        <end position="33"/>
    </location>
</feature>
<dbReference type="GO" id="GO:0071555">
    <property type="term" value="P:cell wall organization"/>
    <property type="evidence" value="ECO:0007669"/>
    <property type="project" value="TreeGrafter"/>
</dbReference>
<feature type="region of interest" description="Disordered" evidence="1">
    <location>
        <begin position="37"/>
        <end position="57"/>
    </location>
</feature>
<dbReference type="InterPro" id="IPR007887">
    <property type="entry name" value="MecA_N"/>
</dbReference>
<feature type="compositionally biased region" description="Basic and acidic residues" evidence="1">
    <location>
        <begin position="241"/>
        <end position="250"/>
    </location>
</feature>
<dbReference type="InterPro" id="IPR050515">
    <property type="entry name" value="Beta-lactam/transpept"/>
</dbReference>
<proteinExistence type="predicted"/>
<dbReference type="Proteomes" id="UP000308697">
    <property type="component" value="Unassembled WGS sequence"/>
</dbReference>
<dbReference type="GO" id="GO:0005886">
    <property type="term" value="C:plasma membrane"/>
    <property type="evidence" value="ECO:0007669"/>
    <property type="project" value="TreeGrafter"/>
</dbReference>
<feature type="domain" description="NTF2-like N-terminal transpeptidase" evidence="4">
    <location>
        <begin position="63"/>
        <end position="168"/>
    </location>
</feature>
<keyword evidence="2" id="KW-0812">Transmembrane</keyword>
<dbReference type="InterPro" id="IPR012338">
    <property type="entry name" value="Beta-lactam/transpept-like"/>
</dbReference>
<dbReference type="PANTHER" id="PTHR30627:SF24">
    <property type="entry name" value="PENICILLIN-BINDING PROTEIN 4B"/>
    <property type="match status" value="1"/>
</dbReference>
<gene>
    <name evidence="5" type="ORF">FCH28_06810</name>
</gene>
<dbReference type="AlphaFoldDB" id="A0A4U0NSL6"/>
<comment type="caution">
    <text evidence="5">The sequence shown here is derived from an EMBL/GenBank/DDBJ whole genome shotgun (WGS) entry which is preliminary data.</text>
</comment>
<dbReference type="Gene3D" id="3.40.710.10">
    <property type="entry name" value="DD-peptidase/beta-lactamase superfamily"/>
    <property type="match status" value="1"/>
</dbReference>
<evidence type="ECO:0000256" key="1">
    <source>
        <dbReference type="SAM" id="MobiDB-lite"/>
    </source>
</evidence>
<dbReference type="GO" id="GO:0008658">
    <property type="term" value="F:penicillin binding"/>
    <property type="evidence" value="ECO:0007669"/>
    <property type="project" value="InterPro"/>
</dbReference>
<keyword evidence="2" id="KW-1133">Transmembrane helix</keyword>
<sequence>MGSRGKPKRSGAKVAVIAGAIAVTVGAGGYGAYSLMSTSDTASGENQPAPVKTGPPSAVEVRATARDFLDAWAAGEPDRAAALTDDREAAATALTGYRKDAHISKVSLKPGTPTGTTVPFGVSAEISYDGKRATWTYGSELEAVREKKTGKVLVGWRPTVLHPDLRGGDTLKTGRAQAPPIKAVDRNGAGLTGKEHPALREVFSSLRERYGDKAGGTAGVELWIARADKTAADSGSGTQADGKDSERPDETLKVLSKGTPGTLRTTLDTKLQTVTEEAVGKRSKAAAVVLDPATGEVLAAANSPADGFDMAFQGSFAPGSTMKVISSALLIDKGLAAYGEPHPCPKYVTYGGWKFQNDDKFEIKNGTFEQSFARSCNTAFISQAEKLDNDELTKEARDVFGIGLSWVTGVPSFDGAVPVQTGAPKAASLIGQGGVRMNPLTMASVAATIRSGAFHQPYIVAPSVDDRQLAKSSRPLSADTAKQLRSLMRLTATSGTAAEAMAGLDGKIGAKTGSAEVDGQKKPNGWFTAYRNDLAAAAIVPAGGHGGSSAGPIVAQILRSAD</sequence>
<dbReference type="GO" id="GO:0046677">
    <property type="term" value="P:response to antibiotic"/>
    <property type="evidence" value="ECO:0007669"/>
    <property type="project" value="InterPro"/>
</dbReference>
<evidence type="ECO:0000313" key="5">
    <source>
        <dbReference type="EMBL" id="TJZ57535.1"/>
    </source>
</evidence>
<dbReference type="FunFam" id="3.40.710.10:FF:000061">
    <property type="entry name" value="Penicillin-binding protein A"/>
    <property type="match status" value="1"/>
</dbReference>
<feature type="compositionally biased region" description="Polar residues" evidence="1">
    <location>
        <begin position="37"/>
        <end position="46"/>
    </location>
</feature>
<name>A0A4U0NSL6_9ACTN</name>